<dbReference type="InterPro" id="IPR029062">
    <property type="entry name" value="Class_I_gatase-like"/>
</dbReference>
<dbReference type="SUPFAM" id="SSF52317">
    <property type="entry name" value="Class I glutamine amidotransferase-like"/>
    <property type="match status" value="1"/>
</dbReference>
<organism evidence="3 4">
    <name type="scientific">Phnomibacter ginsenosidimutans</name>
    <dbReference type="NCBI Taxonomy" id="2676868"/>
    <lineage>
        <taxon>Bacteria</taxon>
        <taxon>Pseudomonadati</taxon>
        <taxon>Bacteroidota</taxon>
        <taxon>Chitinophagia</taxon>
        <taxon>Chitinophagales</taxon>
        <taxon>Chitinophagaceae</taxon>
        <taxon>Phnomibacter</taxon>
    </lineage>
</organism>
<evidence type="ECO:0000256" key="1">
    <source>
        <dbReference type="SAM" id="SignalP"/>
    </source>
</evidence>
<feature type="chain" id="PRO_5026093100" evidence="1">
    <location>
        <begin position="21"/>
        <end position="241"/>
    </location>
</feature>
<dbReference type="Pfam" id="PF06283">
    <property type="entry name" value="ThuA"/>
    <property type="match status" value="1"/>
</dbReference>
<feature type="domain" description="ThuA-like" evidence="2">
    <location>
        <begin position="27"/>
        <end position="237"/>
    </location>
</feature>
<gene>
    <name evidence="3" type="ORF">GLV81_05875</name>
</gene>
<dbReference type="EMBL" id="CP046566">
    <property type="protein sequence ID" value="QGW27680.1"/>
    <property type="molecule type" value="Genomic_DNA"/>
</dbReference>
<dbReference type="PANTHER" id="PTHR40469">
    <property type="entry name" value="SECRETED GLYCOSYL HYDROLASE"/>
    <property type="match status" value="1"/>
</dbReference>
<dbReference type="Gene3D" id="3.40.50.880">
    <property type="match status" value="1"/>
</dbReference>
<dbReference type="Proteomes" id="UP000426027">
    <property type="component" value="Chromosome"/>
</dbReference>
<accession>A0A6I6GBW2</accession>
<dbReference type="PANTHER" id="PTHR40469:SF2">
    <property type="entry name" value="GALACTOSE-BINDING DOMAIN-LIKE SUPERFAMILY PROTEIN"/>
    <property type="match status" value="1"/>
</dbReference>
<evidence type="ECO:0000313" key="3">
    <source>
        <dbReference type="EMBL" id="QGW27680.1"/>
    </source>
</evidence>
<keyword evidence="1" id="KW-0732">Signal</keyword>
<name>A0A6I6GBW2_9BACT</name>
<proteinExistence type="predicted"/>
<feature type="signal peptide" evidence="1">
    <location>
        <begin position="1"/>
        <end position="20"/>
    </location>
</feature>
<protein>
    <submittedName>
        <fullName evidence="3">ThuA domain-containing protein</fullName>
    </submittedName>
</protein>
<reference evidence="3 4" key="1">
    <citation type="submission" date="2019-11" db="EMBL/GenBank/DDBJ databases">
        <authorList>
            <person name="Im W.T."/>
        </authorList>
    </citation>
    <scope>NUCLEOTIDE SEQUENCE [LARGE SCALE GENOMIC DNA]</scope>
    <source>
        <strain evidence="3 4">SB-02</strain>
    </source>
</reference>
<evidence type="ECO:0000313" key="4">
    <source>
        <dbReference type="Proteomes" id="UP000426027"/>
    </source>
</evidence>
<dbReference type="AlphaFoldDB" id="A0A6I6GBW2"/>
<dbReference type="KEGG" id="fls:GLV81_05875"/>
<dbReference type="RefSeq" id="WP_157477677.1">
    <property type="nucleotide sequence ID" value="NZ_CP046566.1"/>
</dbReference>
<dbReference type="InterPro" id="IPR029010">
    <property type="entry name" value="ThuA-like"/>
</dbReference>
<keyword evidence="4" id="KW-1185">Reference proteome</keyword>
<sequence length="241" mass="27268">MQLFRFLFAAFLFVAVSAPAQSLKGKRLLVFSKTAGFRHASISQGKQLFLQIAASERCKVDTTEDAGFFTPEKLEPYDVVVFLSTTGDVLNAAQQSAFQEYIRSGKSFLGIHAATDTEYDWPWFNQLVGGYFKDHPKPQTASFINLDSNHPATKFWPAVFSRFEEIYNIKSLQKDRLHFVLAVDETSYTGGNMDGFHPMAWCHTFEGGRAFYTALGHHPETYSDADFRQHILGALQWLLQS</sequence>
<evidence type="ECO:0000259" key="2">
    <source>
        <dbReference type="Pfam" id="PF06283"/>
    </source>
</evidence>